<name>A0A3A9ZDP4_9ACTN</name>
<feature type="transmembrane region" description="Helical" evidence="1">
    <location>
        <begin position="123"/>
        <end position="144"/>
    </location>
</feature>
<sequence>MESHLGVLLTLTVVWLAAGVLADGLPRLDRARALRRRTGWVFALTLTALGLTAVVLAAGLSSGGGTAVDRAATGLVLAVVPAGAVAVCAVRRMKRLWTGAGAFATAPRTPAPHGLRAAAAHPLIGLPVQVTGLALLPATLTAAVPPLASGAGASGPAVTLGIVGLVAIGVRHALRHNRLAERAMPAPTSPRPAAGPLHV</sequence>
<feature type="transmembrane region" description="Helical" evidence="1">
    <location>
        <begin position="71"/>
        <end position="90"/>
    </location>
</feature>
<proteinExistence type="predicted"/>
<gene>
    <name evidence="2" type="ORF">D7223_15955</name>
</gene>
<feature type="transmembrane region" description="Helical" evidence="1">
    <location>
        <begin position="38"/>
        <end position="59"/>
    </location>
</feature>
<dbReference type="Proteomes" id="UP000281726">
    <property type="component" value="Unassembled WGS sequence"/>
</dbReference>
<organism evidence="2 3">
    <name type="scientific">Micromonospora endolithica</name>
    <dbReference type="NCBI Taxonomy" id="230091"/>
    <lineage>
        <taxon>Bacteria</taxon>
        <taxon>Bacillati</taxon>
        <taxon>Actinomycetota</taxon>
        <taxon>Actinomycetes</taxon>
        <taxon>Micromonosporales</taxon>
        <taxon>Micromonosporaceae</taxon>
        <taxon>Micromonospora</taxon>
    </lineage>
</organism>
<evidence type="ECO:0000313" key="3">
    <source>
        <dbReference type="Proteomes" id="UP000281726"/>
    </source>
</evidence>
<evidence type="ECO:0000313" key="2">
    <source>
        <dbReference type="EMBL" id="RKN46398.1"/>
    </source>
</evidence>
<dbReference type="RefSeq" id="WP_120729178.1">
    <property type="nucleotide sequence ID" value="NZ_RBAK01000005.1"/>
</dbReference>
<reference evidence="2 3" key="1">
    <citation type="journal article" date="2004" name="Syst. Appl. Microbiol.">
        <title>Cryptoendolithic actinomycetes from antarctic sandstone rock samples: Micromonospora endolithica sp. nov. and two isolates related to Micromonospora coerulea Jensen 1932.</title>
        <authorList>
            <person name="Hirsch P."/>
            <person name="Mevs U."/>
            <person name="Kroppenstedt R.M."/>
            <person name="Schumann P."/>
            <person name="Stackebrandt E."/>
        </authorList>
    </citation>
    <scope>NUCLEOTIDE SEQUENCE [LARGE SCALE GENOMIC DNA]</scope>
    <source>
        <strain evidence="2 3">JCM 12677</strain>
    </source>
</reference>
<keyword evidence="1" id="KW-0472">Membrane</keyword>
<dbReference type="OrthoDB" id="3405902at2"/>
<comment type="caution">
    <text evidence="2">The sequence shown here is derived from an EMBL/GenBank/DDBJ whole genome shotgun (WGS) entry which is preliminary data.</text>
</comment>
<feature type="transmembrane region" description="Helical" evidence="1">
    <location>
        <begin position="156"/>
        <end position="174"/>
    </location>
</feature>
<dbReference type="EMBL" id="RBAK01000005">
    <property type="protein sequence ID" value="RKN46398.1"/>
    <property type="molecule type" value="Genomic_DNA"/>
</dbReference>
<dbReference type="AlphaFoldDB" id="A0A3A9ZDP4"/>
<accession>A0A3A9ZDP4</accession>
<feature type="transmembrane region" description="Helical" evidence="1">
    <location>
        <begin position="6"/>
        <end position="26"/>
    </location>
</feature>
<keyword evidence="1" id="KW-0812">Transmembrane</keyword>
<keyword evidence="3" id="KW-1185">Reference proteome</keyword>
<evidence type="ECO:0000256" key="1">
    <source>
        <dbReference type="SAM" id="Phobius"/>
    </source>
</evidence>
<protein>
    <submittedName>
        <fullName evidence="2">Uncharacterized protein</fullName>
    </submittedName>
</protein>
<keyword evidence="1" id="KW-1133">Transmembrane helix</keyword>